<feature type="transmembrane region" description="Helical" evidence="7">
    <location>
        <begin position="25"/>
        <end position="44"/>
    </location>
</feature>
<feature type="transmembrane region" description="Helical" evidence="7">
    <location>
        <begin position="355"/>
        <end position="383"/>
    </location>
</feature>
<dbReference type="Proteomes" id="UP001240643">
    <property type="component" value="Unassembled WGS sequence"/>
</dbReference>
<dbReference type="PANTHER" id="PTHR30043:SF1">
    <property type="entry name" value="ABC TRANSPORT SYSTEM PERMEASE PROTEIN P69"/>
    <property type="match status" value="1"/>
</dbReference>
<evidence type="ECO:0000313" key="8">
    <source>
        <dbReference type="EMBL" id="MDQ0514076.1"/>
    </source>
</evidence>
<accession>A0ABU0LZD7</accession>
<gene>
    <name evidence="8" type="ORF">J2Z62_000514</name>
</gene>
<dbReference type="Gene3D" id="1.10.3720.10">
    <property type="entry name" value="MetI-like"/>
    <property type="match status" value="1"/>
</dbReference>
<evidence type="ECO:0000256" key="5">
    <source>
        <dbReference type="ARBA" id="ARBA00022989"/>
    </source>
</evidence>
<dbReference type="RefSeq" id="WP_256547233.1">
    <property type="nucleotide sequence ID" value="NZ_CP101809.1"/>
</dbReference>
<organism evidence="8 9">
    <name type="scientific">Mycoplasmoides fastidiosum</name>
    <dbReference type="NCBI Taxonomy" id="92758"/>
    <lineage>
        <taxon>Bacteria</taxon>
        <taxon>Bacillati</taxon>
        <taxon>Mycoplasmatota</taxon>
        <taxon>Mycoplasmoidales</taxon>
        <taxon>Mycoplasmoidaceae</taxon>
        <taxon>Mycoplasmoides</taxon>
    </lineage>
</organism>
<keyword evidence="4 7" id="KW-0812">Transmembrane</keyword>
<sequence length="566" mass="67202">MIKHNWFLDWYCDGNRQHQKQLRPWIKFVGSLLIAIILVIIFIFNPVRFFPNGADLFYRYLKLFFSPVTVNHHYPSYNLWSLSAEFLMISLGNIFLGTISGWIAAMISAYFFTNRFFKNWLWNLGSWLIIGLRAFPVFVFLGIWQSGFHSFDVVVMVFFWFSWLWLHKYFVNIFQNVNLEQYQLYQKIGYARFSLFYQFIWQQIKHKSFLFLLFAIESNLRWISLLGSLGVIGLGTLIYQPIADAAKNFEEVFIPFLFLFLSLLFFEIVLNFYTKNNSSKTKITNWHPQQMAQRFYYGDKFKLLIFGLMFGISIYSLTQLNFHSPANAQMLGYLEGLFNVKWYLFTTDQLIDNPFYLFFQVLLQTITIFCWAIFFGIIWGLLASPKIVNKFIAKFFAGFNLLNRSLPTILLFYLFNPIFDTSQATVIMILIFSTSFNFAKKINGMIYKITDASLQYYQLLSYSKLWILQQHFWPRLKQEFWSFSKFEFELILRDVVIFGIFGASLFGQKFISFATRNPEAFNVYLWTFWLGIIFLEIITNLKLNQLFTKITQITLVKNFVNKTAKS</sequence>
<keyword evidence="5 7" id="KW-1133">Transmembrane helix</keyword>
<evidence type="ECO:0000256" key="7">
    <source>
        <dbReference type="SAM" id="Phobius"/>
    </source>
</evidence>
<keyword evidence="9" id="KW-1185">Reference proteome</keyword>
<evidence type="ECO:0000256" key="1">
    <source>
        <dbReference type="ARBA" id="ARBA00004651"/>
    </source>
</evidence>
<dbReference type="InterPro" id="IPR035906">
    <property type="entry name" value="MetI-like_sf"/>
</dbReference>
<comment type="caution">
    <text evidence="8">The sequence shown here is derived from an EMBL/GenBank/DDBJ whole genome shotgun (WGS) entry which is preliminary data.</text>
</comment>
<name>A0ABU0LZD7_9BACT</name>
<evidence type="ECO:0000256" key="2">
    <source>
        <dbReference type="ARBA" id="ARBA00022448"/>
    </source>
</evidence>
<comment type="subcellular location">
    <subcellularLocation>
        <location evidence="1">Cell membrane</location>
        <topology evidence="1">Multi-pass membrane protein</topology>
    </subcellularLocation>
</comment>
<evidence type="ECO:0000256" key="6">
    <source>
        <dbReference type="ARBA" id="ARBA00023136"/>
    </source>
</evidence>
<feature type="transmembrane region" description="Helical" evidence="7">
    <location>
        <begin position="523"/>
        <end position="541"/>
    </location>
</feature>
<feature type="transmembrane region" description="Helical" evidence="7">
    <location>
        <begin position="151"/>
        <end position="170"/>
    </location>
</feature>
<feature type="transmembrane region" description="Helical" evidence="7">
    <location>
        <begin position="252"/>
        <end position="273"/>
    </location>
</feature>
<evidence type="ECO:0000313" key="9">
    <source>
        <dbReference type="Proteomes" id="UP001240643"/>
    </source>
</evidence>
<protein>
    <submittedName>
        <fullName evidence="8">Phosphonate transport system permease protein</fullName>
    </submittedName>
</protein>
<dbReference type="SUPFAM" id="SSF161098">
    <property type="entry name" value="MetI-like"/>
    <property type="match status" value="2"/>
</dbReference>
<feature type="transmembrane region" description="Helical" evidence="7">
    <location>
        <begin position="303"/>
        <end position="322"/>
    </location>
</feature>
<proteinExistence type="predicted"/>
<reference evidence="8" key="1">
    <citation type="submission" date="2023-07" db="EMBL/GenBank/DDBJ databases">
        <title>Genomic Encyclopedia of Type Strains, Phase IV (KMG-IV): sequencing the most valuable type-strain genomes for metagenomic binning, comparative biology and taxonomic classification.</title>
        <authorList>
            <person name="Goeker M."/>
        </authorList>
    </citation>
    <scope>NUCLEOTIDE SEQUENCE [LARGE SCALE GENOMIC DNA]</scope>
    <source>
        <strain evidence="8">DSM 21204</strain>
    </source>
</reference>
<dbReference type="EMBL" id="JAUSWO010000001">
    <property type="protein sequence ID" value="MDQ0514076.1"/>
    <property type="molecule type" value="Genomic_DNA"/>
</dbReference>
<feature type="transmembrane region" description="Helical" evidence="7">
    <location>
        <begin position="86"/>
        <end position="112"/>
    </location>
</feature>
<evidence type="ECO:0000256" key="4">
    <source>
        <dbReference type="ARBA" id="ARBA00022692"/>
    </source>
</evidence>
<keyword evidence="3" id="KW-1003">Cell membrane</keyword>
<keyword evidence="2" id="KW-0813">Transport</keyword>
<feature type="transmembrane region" description="Helical" evidence="7">
    <location>
        <begin position="222"/>
        <end position="240"/>
    </location>
</feature>
<dbReference type="PANTHER" id="PTHR30043">
    <property type="entry name" value="PHOSPHONATES TRANSPORT SYSTEM PERMEASE PROTEIN"/>
    <property type="match status" value="1"/>
</dbReference>
<evidence type="ECO:0000256" key="3">
    <source>
        <dbReference type="ARBA" id="ARBA00022475"/>
    </source>
</evidence>
<feature type="transmembrane region" description="Helical" evidence="7">
    <location>
        <begin position="124"/>
        <end position="144"/>
    </location>
</feature>
<feature type="transmembrane region" description="Helical" evidence="7">
    <location>
        <begin position="490"/>
        <end position="511"/>
    </location>
</feature>
<keyword evidence="6 7" id="KW-0472">Membrane</keyword>